<dbReference type="EMBL" id="QQTP01000005">
    <property type="protein sequence ID" value="RDJ25296.1"/>
    <property type="molecule type" value="Genomic_DNA"/>
</dbReference>
<keyword evidence="3" id="KW-1185">Reference proteome</keyword>
<comment type="caution">
    <text evidence="2">The sequence shown here is derived from an EMBL/GenBank/DDBJ whole genome shotgun (WGS) entry which is preliminary data.</text>
</comment>
<feature type="region of interest" description="Disordered" evidence="1">
    <location>
        <begin position="1"/>
        <end position="61"/>
    </location>
</feature>
<accession>A0A370L6E1</accession>
<proteinExistence type="predicted"/>
<evidence type="ECO:0000256" key="1">
    <source>
        <dbReference type="SAM" id="MobiDB-lite"/>
    </source>
</evidence>
<evidence type="ECO:0000313" key="3">
    <source>
        <dbReference type="Proteomes" id="UP000255207"/>
    </source>
</evidence>
<sequence>MSAFTQLTLDVIPDKPRSSAAPGSILERQSLTMDPGTALRLPGMTRSGSVETPGALAESER</sequence>
<protein>
    <submittedName>
        <fullName evidence="2">Uncharacterized protein</fullName>
    </submittedName>
</protein>
<reference evidence="3" key="1">
    <citation type="submission" date="2018-07" db="EMBL/GenBank/DDBJ databases">
        <authorList>
            <person name="Safronova V.I."/>
            <person name="Chirak E.R."/>
            <person name="Sazanova A.L."/>
        </authorList>
    </citation>
    <scope>NUCLEOTIDE SEQUENCE [LARGE SCALE GENOMIC DNA]</scope>
    <source>
        <strain evidence="3">RCAM04685</strain>
    </source>
</reference>
<gene>
    <name evidence="2" type="ORF">DWE98_11175</name>
</gene>
<name>A0A370L6E1_9HYPH</name>
<organism evidence="2 3">
    <name type="scientific">Bosea caraganae</name>
    <dbReference type="NCBI Taxonomy" id="2763117"/>
    <lineage>
        <taxon>Bacteria</taxon>
        <taxon>Pseudomonadati</taxon>
        <taxon>Pseudomonadota</taxon>
        <taxon>Alphaproteobacteria</taxon>
        <taxon>Hyphomicrobiales</taxon>
        <taxon>Boseaceae</taxon>
        <taxon>Bosea</taxon>
    </lineage>
</organism>
<evidence type="ECO:0000313" key="2">
    <source>
        <dbReference type="EMBL" id="RDJ25296.1"/>
    </source>
</evidence>
<dbReference type="Proteomes" id="UP000255207">
    <property type="component" value="Unassembled WGS sequence"/>
</dbReference>
<dbReference type="AlphaFoldDB" id="A0A370L6E1"/>